<evidence type="ECO:0000313" key="2">
    <source>
        <dbReference type="EMBL" id="EDZ73864.1"/>
    </source>
</evidence>
<dbReference type="GO" id="GO:0032153">
    <property type="term" value="C:cell division site"/>
    <property type="evidence" value="ECO:0007669"/>
    <property type="project" value="TreeGrafter"/>
</dbReference>
<feature type="compositionally biased region" description="Low complexity" evidence="1">
    <location>
        <begin position="242"/>
        <end position="259"/>
    </location>
</feature>
<dbReference type="AlphaFoldDB" id="B5VDY1"/>
<feature type="compositionally biased region" description="Low complexity" evidence="1">
    <location>
        <begin position="288"/>
        <end position="297"/>
    </location>
</feature>
<evidence type="ECO:0000313" key="3">
    <source>
        <dbReference type="Proteomes" id="UP000008988"/>
    </source>
</evidence>
<feature type="non-terminal residue" evidence="2">
    <location>
        <position position="1"/>
    </location>
</feature>
<protein>
    <submittedName>
        <fullName evidence="2">YBR007Cp-like protein</fullName>
    </submittedName>
</protein>
<comment type="caution">
    <text evidence="2">The sequence shown here is derived from an EMBL/GenBank/DDBJ whole genome shotgun (WGS) entry which is preliminary data.</text>
</comment>
<dbReference type="InterPro" id="IPR011990">
    <property type="entry name" value="TPR-like_helical_dom_sf"/>
</dbReference>
<dbReference type="PANTHER" id="PTHR43628:SF11">
    <property type="entry name" value="PROTEIN DSF2"/>
    <property type="match status" value="1"/>
</dbReference>
<dbReference type="PANTHER" id="PTHR43628">
    <property type="entry name" value="ACTIVATOR OF C KINASE PROTEIN 1-RELATED"/>
    <property type="match status" value="1"/>
</dbReference>
<name>B5VDY1_YEAS6</name>
<dbReference type="EMBL" id="ABSV01000093">
    <property type="protein sequence ID" value="EDZ73864.1"/>
    <property type="molecule type" value="Genomic_DNA"/>
</dbReference>
<dbReference type="OrthoDB" id="2148946at2759"/>
<feature type="region of interest" description="Disordered" evidence="1">
    <location>
        <begin position="442"/>
        <end position="464"/>
    </location>
</feature>
<dbReference type="GO" id="GO:0010972">
    <property type="term" value="P:negative regulation of G2/M transition of mitotic cell cycle"/>
    <property type="evidence" value="ECO:0007669"/>
    <property type="project" value="TreeGrafter"/>
</dbReference>
<feature type="compositionally biased region" description="Polar residues" evidence="1">
    <location>
        <begin position="28"/>
        <end position="49"/>
    </location>
</feature>
<dbReference type="SMART" id="SM00671">
    <property type="entry name" value="SEL1"/>
    <property type="match status" value="1"/>
</dbReference>
<sequence length="739" mass="82726">RKVMNQNIKNNFLADRIGSDDQERKANSSEVSQSPPPNNSFESSMDSQFSYAHSNKSSISFESIQTTERLLDKLDLSLEDELILQEALLEEENASRNSQLSQTSGPTLCMPASEFPSLRYRTNPSPTYIQARDRSLIIDNLKEKDSTLRGKYSSGKVERHLPVKSRYSYIVEEDYDSETFSGMKPQMNRNEKDYKYPNLENGNRSTNSPNPFNFEKYRIENTRLHHLYPTLISDNNISVDNNANSKNNRTTSNNINTSIKTDRISEKQSCPNEFTTTQKSNCLYRNGSSTSTNTSFSEVGQLSKPKTQSSFESESSSFSKLKLTKSDTTPIKPSPKRSNSSTSTITKTNTMTNDISLPPTPPYKAHKKKTSLNSLKKLFKSPRTRAKNKKDLESEGSSPIRSATNSLDFSGENIQLPSTSSTINNSSPHLARYIFPPNPVFHFKTASTPQSSTDKKKNSKARPNRTHLRTFSDFHTTEKDSKIGELSALTEQSNKPYRPKVRRRTLSLDGMLPNNSTQCMDSFSHKKEGSNATSKCGKLKFQPEPYDNDESSHIGQAITMRHQGKLEESAQRLKKACACGNKTAFLLYGLALRHGCGVDKNLKLSLGYLMAATDIKSFAAEVLDLDINPLNFASMDDIPDIAPEPTAPALYECGMAYLKGLGMDHPDERKGLKFLEKAALLGHVDSMCLSGTIWSKTSNVKKKDLARAAAWFRIADKKGANLLGSDWIYKEKYMKQGPK</sequence>
<dbReference type="Proteomes" id="UP000008988">
    <property type="component" value="Unassembled WGS sequence"/>
</dbReference>
<gene>
    <name evidence="2" type="ORF">AWRI1631_21040</name>
</gene>
<feature type="compositionally biased region" description="Polar residues" evidence="1">
    <location>
        <begin position="200"/>
        <end position="211"/>
    </location>
</feature>
<feature type="region of interest" description="Disordered" evidence="1">
    <location>
        <begin position="1"/>
        <end position="49"/>
    </location>
</feature>
<dbReference type="InterPro" id="IPR052945">
    <property type="entry name" value="Mitotic_Regulator"/>
</dbReference>
<reference evidence="2 3" key="1">
    <citation type="journal article" date="2008" name="FEMS Yeast Res.">
        <title>Comparative genome analysis of a Saccharomyces cerevisiae wine strain.</title>
        <authorList>
            <person name="Borneman A.R."/>
            <person name="Forgan A.H."/>
            <person name="Pretorius I.S."/>
            <person name="Chambers P.J."/>
        </authorList>
    </citation>
    <scope>NUCLEOTIDE SEQUENCE [LARGE SCALE GENOMIC DNA]</scope>
    <source>
        <strain evidence="2 3">AWRI1631</strain>
    </source>
</reference>
<feature type="region of interest" description="Disordered" evidence="1">
    <location>
        <begin position="242"/>
        <end position="413"/>
    </location>
</feature>
<feature type="compositionally biased region" description="Polar residues" evidence="1">
    <location>
        <begin position="1"/>
        <end position="10"/>
    </location>
</feature>
<dbReference type="SUPFAM" id="SSF81901">
    <property type="entry name" value="HCP-like"/>
    <property type="match status" value="1"/>
</dbReference>
<feature type="region of interest" description="Disordered" evidence="1">
    <location>
        <begin position="181"/>
        <end position="211"/>
    </location>
</feature>
<evidence type="ECO:0000256" key="1">
    <source>
        <dbReference type="SAM" id="MobiDB-lite"/>
    </source>
</evidence>
<feature type="compositionally biased region" description="Polar residues" evidence="1">
    <location>
        <begin position="395"/>
        <end position="413"/>
    </location>
</feature>
<dbReference type="InterPro" id="IPR006597">
    <property type="entry name" value="Sel1-like"/>
</dbReference>
<dbReference type="FunFam" id="1.25.40.10:FF:001245">
    <property type="entry name" value="Dsf2p"/>
    <property type="match status" value="1"/>
</dbReference>
<feature type="compositionally biased region" description="Low complexity" evidence="1">
    <location>
        <begin position="338"/>
        <end position="353"/>
    </location>
</feature>
<feature type="compositionally biased region" description="Low complexity" evidence="1">
    <location>
        <begin position="306"/>
        <end position="321"/>
    </location>
</feature>
<organism evidence="2 3">
    <name type="scientific">Saccharomyces cerevisiae (strain AWRI1631)</name>
    <name type="common">Baker's yeast</name>
    <dbReference type="NCBI Taxonomy" id="545124"/>
    <lineage>
        <taxon>Eukaryota</taxon>
        <taxon>Fungi</taxon>
        <taxon>Dikarya</taxon>
        <taxon>Ascomycota</taxon>
        <taxon>Saccharomycotina</taxon>
        <taxon>Saccharomycetes</taxon>
        <taxon>Saccharomycetales</taxon>
        <taxon>Saccharomycetaceae</taxon>
        <taxon>Saccharomyces</taxon>
    </lineage>
</organism>
<proteinExistence type="predicted"/>
<dbReference type="Gene3D" id="1.25.40.10">
    <property type="entry name" value="Tetratricopeptide repeat domain"/>
    <property type="match status" value="1"/>
</dbReference>
<feature type="compositionally biased region" description="Basic residues" evidence="1">
    <location>
        <begin position="377"/>
        <end position="388"/>
    </location>
</feature>
<feature type="compositionally biased region" description="Polar residues" evidence="1">
    <location>
        <begin position="267"/>
        <end position="287"/>
    </location>
</feature>
<accession>B5VDY1</accession>
<feature type="compositionally biased region" description="Basic and acidic residues" evidence="1">
    <location>
        <begin position="17"/>
        <end position="27"/>
    </location>
</feature>